<evidence type="ECO:0000313" key="3">
    <source>
        <dbReference type="Proteomes" id="UP000246464"/>
    </source>
</evidence>
<dbReference type="EMBL" id="CP026249">
    <property type="protein sequence ID" value="AWP04800.1"/>
    <property type="molecule type" value="Genomic_DNA"/>
</dbReference>
<proteinExistence type="predicted"/>
<gene>
    <name evidence="2" type="ORF">SMAX5B_016272</name>
</gene>
<protein>
    <submittedName>
        <fullName evidence="2">Uncharacterized protein</fullName>
    </submittedName>
</protein>
<dbReference type="Proteomes" id="UP000246464">
    <property type="component" value="Chromosome 7"/>
</dbReference>
<sequence length="51" mass="5586">MSTNKPFETGLRGAPQEDGTHSRHSPQATVAPRHQRVPPARQRRTPGGLDT</sequence>
<dbReference type="AlphaFoldDB" id="A0A2U9BLY4"/>
<evidence type="ECO:0000256" key="1">
    <source>
        <dbReference type="SAM" id="MobiDB-lite"/>
    </source>
</evidence>
<name>A0A2U9BLY4_SCOMX</name>
<keyword evidence="3" id="KW-1185">Reference proteome</keyword>
<evidence type="ECO:0000313" key="2">
    <source>
        <dbReference type="EMBL" id="AWP04800.1"/>
    </source>
</evidence>
<organism evidence="2 3">
    <name type="scientific">Scophthalmus maximus</name>
    <name type="common">Turbot</name>
    <name type="synonym">Psetta maxima</name>
    <dbReference type="NCBI Taxonomy" id="52904"/>
    <lineage>
        <taxon>Eukaryota</taxon>
        <taxon>Metazoa</taxon>
        <taxon>Chordata</taxon>
        <taxon>Craniata</taxon>
        <taxon>Vertebrata</taxon>
        <taxon>Euteleostomi</taxon>
        <taxon>Actinopterygii</taxon>
        <taxon>Neopterygii</taxon>
        <taxon>Teleostei</taxon>
        <taxon>Neoteleostei</taxon>
        <taxon>Acanthomorphata</taxon>
        <taxon>Carangaria</taxon>
        <taxon>Pleuronectiformes</taxon>
        <taxon>Pleuronectoidei</taxon>
        <taxon>Scophthalmidae</taxon>
        <taxon>Scophthalmus</taxon>
    </lineage>
</organism>
<accession>A0A2U9BLY4</accession>
<feature type="region of interest" description="Disordered" evidence="1">
    <location>
        <begin position="1"/>
        <end position="51"/>
    </location>
</feature>
<reference evidence="2 3" key="1">
    <citation type="submission" date="2017-12" db="EMBL/GenBank/DDBJ databases">
        <title>Integrating genomic resources of turbot (Scophthalmus maximus) in depth evaluation of genetic and physical mapping variation across individuals.</title>
        <authorList>
            <person name="Martinez P."/>
        </authorList>
    </citation>
    <scope>NUCLEOTIDE SEQUENCE [LARGE SCALE GENOMIC DNA]</scope>
</reference>
<feature type="compositionally biased region" description="Basic residues" evidence="1">
    <location>
        <begin position="33"/>
        <end position="44"/>
    </location>
</feature>